<comment type="caution">
    <text evidence="13">The sequence shown here is derived from an EMBL/GenBank/DDBJ whole genome shotgun (WGS) entry which is preliminary data.</text>
</comment>
<protein>
    <recommendedName>
        <fullName evidence="10">Methylmalonyl-CoA mutase small subunit</fullName>
        <ecNumber evidence="10">5.4.99.2</ecNumber>
    </recommendedName>
</protein>
<dbReference type="InterPro" id="IPR016176">
    <property type="entry name" value="Cbl-dep_enz_cat"/>
</dbReference>
<dbReference type="Proteomes" id="UP001651690">
    <property type="component" value="Unassembled WGS sequence"/>
</dbReference>
<evidence type="ECO:0000256" key="10">
    <source>
        <dbReference type="NCBIfam" id="TIGR00642"/>
    </source>
</evidence>
<evidence type="ECO:0000256" key="6">
    <source>
        <dbReference type="ARBA" id="ARBA00011870"/>
    </source>
</evidence>
<dbReference type="InterPro" id="IPR004608">
    <property type="entry name" value="MMCoA_mutase_b"/>
</dbReference>
<evidence type="ECO:0000313" key="14">
    <source>
        <dbReference type="Proteomes" id="UP001651690"/>
    </source>
</evidence>
<dbReference type="NCBIfam" id="TIGR00642">
    <property type="entry name" value="mmCoA_mut_beta"/>
    <property type="match status" value="1"/>
</dbReference>
<dbReference type="GO" id="GO:0004494">
    <property type="term" value="F:methylmalonyl-CoA mutase activity"/>
    <property type="evidence" value="ECO:0007669"/>
    <property type="project" value="UniProtKB-EC"/>
</dbReference>
<dbReference type="EC" id="5.4.99.2" evidence="10"/>
<feature type="domain" description="Methylmalonyl-CoA mutase alpha/beta chain catalytic" evidence="12">
    <location>
        <begin position="51"/>
        <end position="498"/>
    </location>
</feature>
<keyword evidence="14" id="KW-1185">Reference proteome</keyword>
<comment type="function">
    <text evidence="3">Catalyzes the isomerization of succinyl-CoA to methylmalonyl-CoA during synthesis of propionate from tricarboxylic acid-cycle intermediates.</text>
</comment>
<feature type="region of interest" description="Disordered" evidence="11">
    <location>
        <begin position="31"/>
        <end position="51"/>
    </location>
</feature>
<keyword evidence="8 13" id="KW-0413">Isomerase</keyword>
<evidence type="ECO:0000256" key="1">
    <source>
        <dbReference type="ARBA" id="ARBA00000290"/>
    </source>
</evidence>
<organism evidence="13 14">
    <name type="scientific">Mycolicibacterium arenosum</name>
    <dbReference type="NCBI Taxonomy" id="2952157"/>
    <lineage>
        <taxon>Bacteria</taxon>
        <taxon>Bacillati</taxon>
        <taxon>Actinomycetota</taxon>
        <taxon>Actinomycetes</taxon>
        <taxon>Mycobacteriales</taxon>
        <taxon>Mycobacteriaceae</taxon>
        <taxon>Mycolicibacterium</taxon>
    </lineage>
</organism>
<dbReference type="Pfam" id="PF01642">
    <property type="entry name" value="MM_CoA_mutase"/>
    <property type="match status" value="1"/>
</dbReference>
<evidence type="ECO:0000256" key="9">
    <source>
        <dbReference type="ARBA" id="ARBA00023285"/>
    </source>
</evidence>
<reference evidence="13 14" key="1">
    <citation type="submission" date="2022-06" db="EMBL/GenBank/DDBJ databases">
        <title>Mycolicibacterium sp. CAU 1645 isolated from seawater.</title>
        <authorList>
            <person name="Kim W."/>
        </authorList>
    </citation>
    <scope>NUCLEOTIDE SEQUENCE [LARGE SCALE GENOMIC DNA]</scope>
    <source>
        <strain evidence="13 14">CAU 1645</strain>
    </source>
</reference>
<keyword evidence="9" id="KW-0170">Cobalt</keyword>
<dbReference type="Gene3D" id="3.40.50.280">
    <property type="entry name" value="Cobalamin-binding domain"/>
    <property type="match status" value="1"/>
</dbReference>
<comment type="cofactor">
    <cofactor evidence="2">
        <name>adenosylcob(III)alamin</name>
        <dbReference type="ChEBI" id="CHEBI:18408"/>
    </cofactor>
</comment>
<evidence type="ECO:0000256" key="4">
    <source>
        <dbReference type="ARBA" id="ARBA00005146"/>
    </source>
</evidence>
<comment type="catalytic activity">
    <reaction evidence="1">
        <text>(R)-methylmalonyl-CoA = succinyl-CoA</text>
        <dbReference type="Rhea" id="RHEA:22888"/>
        <dbReference type="ChEBI" id="CHEBI:57292"/>
        <dbReference type="ChEBI" id="CHEBI:57326"/>
        <dbReference type="EC" id="5.4.99.2"/>
    </reaction>
</comment>
<keyword evidence="7" id="KW-0846">Cobalamin</keyword>
<sequence>MSEQESSSRLSVAESDREQWRTAVAGVLAKSSRKDPAELGSEPEQLLDSPTYEGFPIRPLYTILDSQPEPPLPGRWPFVRGGDALRDVKSGWKVAEAFPLPGASGVSAGNGSVLAALTEGTSALVLRVGSGASEATGNGSAGVPASDIDRLLEGVFLELVPVVLDAGADYAAAADAVLALVEDLTDDRRARLSIDLGADPLTAPLSGRSAPTVDEVAAIAGRSAGYDGGVRAITVDGPAFHDLGASASWELAAAIGAGVEYLRLLTEHGIGTADALRQISFRYSADDDQFMTIAKLRAARQIWARVAEVVGAPDAGAATVHAVSSLPMMAQRDPWVNMLRTTLAAFAAGVGGADTVQVHAFDVAIPGGLPGTATTFTRRMARNTQLLLLEESHIGRVLDPGGGSWYIEDLTRALAEQAWAHFREIEAKGGFVAAREFVADRIARVRDRRADDVAHRRTSLTGVNEYPNLAEAPLGQPDSTPTVKRYGAAFEELRDRSDAYLAAHGARPKALLLPVGPLAEHNIRTTFAANLLASGGVETINPGTVTADGVGTAVQDAGGAVAVVLCGTDRRYAEEASGVVEAARAAGVSHVYLAGPEKAVADAAGGQERSDTGSSSAKPDEYLTAGIDAIAALSTLLTRLGA</sequence>
<accession>A0ABT1M0M0</accession>
<evidence type="ECO:0000313" key="13">
    <source>
        <dbReference type="EMBL" id="MCP9272695.1"/>
    </source>
</evidence>
<dbReference type="Gene3D" id="3.20.20.240">
    <property type="entry name" value="Methylmalonyl-CoA mutase"/>
    <property type="match status" value="1"/>
</dbReference>
<dbReference type="EMBL" id="JANDBD010000004">
    <property type="protein sequence ID" value="MCP9272695.1"/>
    <property type="molecule type" value="Genomic_DNA"/>
</dbReference>
<dbReference type="PANTHER" id="PTHR48101:SF4">
    <property type="entry name" value="METHYLMALONYL-COA MUTASE, MITOCHONDRIAL"/>
    <property type="match status" value="1"/>
</dbReference>
<dbReference type="SUPFAM" id="SSF52242">
    <property type="entry name" value="Cobalamin (vitamin B12)-binding domain"/>
    <property type="match status" value="1"/>
</dbReference>
<evidence type="ECO:0000256" key="2">
    <source>
        <dbReference type="ARBA" id="ARBA00001922"/>
    </source>
</evidence>
<comment type="pathway">
    <text evidence="4">Metabolic intermediate metabolism; propanoyl-CoA degradation; succinyl-CoA from propanoyl-CoA: step 3/3.</text>
</comment>
<evidence type="ECO:0000256" key="3">
    <source>
        <dbReference type="ARBA" id="ARBA00003359"/>
    </source>
</evidence>
<dbReference type="InterPro" id="IPR006099">
    <property type="entry name" value="MeMalonylCoA_mutase_a/b_cat"/>
</dbReference>
<evidence type="ECO:0000256" key="5">
    <source>
        <dbReference type="ARBA" id="ARBA00008465"/>
    </source>
</evidence>
<dbReference type="SUPFAM" id="SSF51703">
    <property type="entry name" value="Cobalamin (vitamin B12)-dependent enzymes"/>
    <property type="match status" value="1"/>
</dbReference>
<evidence type="ECO:0000256" key="8">
    <source>
        <dbReference type="ARBA" id="ARBA00023235"/>
    </source>
</evidence>
<evidence type="ECO:0000256" key="7">
    <source>
        <dbReference type="ARBA" id="ARBA00022628"/>
    </source>
</evidence>
<name>A0ABT1M0M0_9MYCO</name>
<evidence type="ECO:0000256" key="11">
    <source>
        <dbReference type="SAM" id="MobiDB-lite"/>
    </source>
</evidence>
<dbReference type="CDD" id="cd03677">
    <property type="entry name" value="MM_CoA_mutase_beta"/>
    <property type="match status" value="1"/>
</dbReference>
<gene>
    <name evidence="13" type="primary">mutA</name>
    <name evidence="13" type="ORF">NM203_10925</name>
</gene>
<dbReference type="InterPro" id="IPR036724">
    <property type="entry name" value="Cobalamin-bd_sf"/>
</dbReference>
<comment type="similarity">
    <text evidence="5">Belongs to the methylmalonyl-CoA mutase family.</text>
</comment>
<dbReference type="PANTHER" id="PTHR48101">
    <property type="entry name" value="METHYLMALONYL-COA MUTASE, MITOCHONDRIAL-RELATED"/>
    <property type="match status" value="1"/>
</dbReference>
<evidence type="ECO:0000259" key="12">
    <source>
        <dbReference type="Pfam" id="PF01642"/>
    </source>
</evidence>
<proteinExistence type="inferred from homology"/>
<comment type="subunit">
    <text evidence="6">Heterodimer of an alpha and a beta chain.</text>
</comment>